<dbReference type="Proteomes" id="UP000770661">
    <property type="component" value="Unassembled WGS sequence"/>
</dbReference>
<sequence length="146" mass="16029">MGKFDIAVPLSLGLSDNQVTALVLYLKVVGLPGQVCHLNLNKRGTDADKDHISQGTWHILRDPPKCCSPTGGKMLKMSWEVIPGPRPETRLCLLGPPHIPKENYWGYHEDSSTGTGQARKPRFVEAGGFWSDHCPCGLTQRPATVE</sequence>
<proteinExistence type="predicted"/>
<protein>
    <submittedName>
        <fullName evidence="1">Uncharacterized protein</fullName>
    </submittedName>
</protein>
<dbReference type="EMBL" id="JACEEZ010011468">
    <property type="protein sequence ID" value="KAG0721249.1"/>
    <property type="molecule type" value="Genomic_DNA"/>
</dbReference>
<keyword evidence="2" id="KW-1185">Reference proteome</keyword>
<evidence type="ECO:0000313" key="2">
    <source>
        <dbReference type="Proteomes" id="UP000770661"/>
    </source>
</evidence>
<evidence type="ECO:0000313" key="1">
    <source>
        <dbReference type="EMBL" id="KAG0721249.1"/>
    </source>
</evidence>
<comment type="caution">
    <text evidence="1">The sequence shown here is derived from an EMBL/GenBank/DDBJ whole genome shotgun (WGS) entry which is preliminary data.</text>
</comment>
<dbReference type="AlphaFoldDB" id="A0A8J5CTF9"/>
<organism evidence="1 2">
    <name type="scientific">Chionoecetes opilio</name>
    <name type="common">Atlantic snow crab</name>
    <name type="synonym">Cancer opilio</name>
    <dbReference type="NCBI Taxonomy" id="41210"/>
    <lineage>
        <taxon>Eukaryota</taxon>
        <taxon>Metazoa</taxon>
        <taxon>Ecdysozoa</taxon>
        <taxon>Arthropoda</taxon>
        <taxon>Crustacea</taxon>
        <taxon>Multicrustacea</taxon>
        <taxon>Malacostraca</taxon>
        <taxon>Eumalacostraca</taxon>
        <taxon>Eucarida</taxon>
        <taxon>Decapoda</taxon>
        <taxon>Pleocyemata</taxon>
        <taxon>Brachyura</taxon>
        <taxon>Eubrachyura</taxon>
        <taxon>Majoidea</taxon>
        <taxon>Majidae</taxon>
        <taxon>Chionoecetes</taxon>
    </lineage>
</organism>
<reference evidence="1" key="1">
    <citation type="submission" date="2020-07" db="EMBL/GenBank/DDBJ databases">
        <title>The High-quality genome of the commercially important snow crab, Chionoecetes opilio.</title>
        <authorList>
            <person name="Jeong J.-H."/>
            <person name="Ryu S."/>
        </authorList>
    </citation>
    <scope>NUCLEOTIDE SEQUENCE</scope>
    <source>
        <strain evidence="1">MADBK_172401_WGS</strain>
        <tissue evidence="1">Digestive gland</tissue>
    </source>
</reference>
<accession>A0A8J5CTF9</accession>
<name>A0A8J5CTF9_CHIOP</name>
<gene>
    <name evidence="1" type="ORF">GWK47_046839</name>
</gene>